<dbReference type="RefSeq" id="WP_153328265.1">
    <property type="nucleotide sequence ID" value="NZ_JBQQJQ010000043.1"/>
</dbReference>
<proteinExistence type="predicted"/>
<organism evidence="3 5">
    <name type="scientific">Pseudomonas helleri</name>
    <dbReference type="NCBI Taxonomy" id="1608996"/>
    <lineage>
        <taxon>Bacteria</taxon>
        <taxon>Pseudomonadati</taxon>
        <taxon>Pseudomonadota</taxon>
        <taxon>Gammaproteobacteria</taxon>
        <taxon>Pseudomonadales</taxon>
        <taxon>Pseudomonadaceae</taxon>
        <taxon>Pseudomonas</taxon>
    </lineage>
</organism>
<gene>
    <name evidence="3" type="ORF">GHO30_19795</name>
    <name evidence="1" type="ORF">GHO37_11605</name>
    <name evidence="2" type="ORF">GHO39_10875</name>
</gene>
<dbReference type="EMBL" id="WIWI01000025">
    <property type="protein sequence ID" value="MQT89634.1"/>
    <property type="molecule type" value="Genomic_DNA"/>
</dbReference>
<dbReference type="Proteomes" id="UP000470186">
    <property type="component" value="Unassembled WGS sequence"/>
</dbReference>
<dbReference type="AlphaFoldDB" id="A0A7X1YAS5"/>
<dbReference type="EMBL" id="WIWF01000036">
    <property type="protein sequence ID" value="MQT74945.1"/>
    <property type="molecule type" value="Genomic_DNA"/>
</dbReference>
<evidence type="ECO:0000313" key="3">
    <source>
        <dbReference type="EMBL" id="MQU33596.1"/>
    </source>
</evidence>
<dbReference type="Proteomes" id="UP000447574">
    <property type="component" value="Unassembled WGS sequence"/>
</dbReference>
<accession>A0A7X1YAS5</accession>
<reference evidence="4 5" key="1">
    <citation type="submission" date="2019-10" db="EMBL/GenBank/DDBJ databases">
        <title>Evaluation of single-gene subtyping targets for Pseudomonas.</title>
        <authorList>
            <person name="Reichler S.J."/>
            <person name="Orsi R.H."/>
            <person name="Wiedmann M."/>
            <person name="Martin N.H."/>
            <person name="Murphy S.I."/>
        </authorList>
    </citation>
    <scope>NUCLEOTIDE SEQUENCE [LARGE SCALE GENOMIC DNA]</scope>
    <source>
        <strain evidence="3 5">FSL R10-2107</strain>
        <strain evidence="1 4">FSL R10-2932</strain>
        <strain evidence="2 6">FSL R10-3254</strain>
    </source>
</reference>
<evidence type="ECO:0000313" key="1">
    <source>
        <dbReference type="EMBL" id="MQT74945.1"/>
    </source>
</evidence>
<keyword evidence="5" id="KW-1185">Reference proteome</keyword>
<dbReference type="Proteomes" id="UP000489190">
    <property type="component" value="Unassembled WGS sequence"/>
</dbReference>
<evidence type="ECO:0000313" key="4">
    <source>
        <dbReference type="Proteomes" id="UP000447574"/>
    </source>
</evidence>
<name>A0A7X1YAS5_9PSED</name>
<comment type="caution">
    <text evidence="3">The sequence shown here is derived from an EMBL/GenBank/DDBJ whole genome shotgun (WGS) entry which is preliminary data.</text>
</comment>
<sequence>MHNYPAESLDIQARLQRLGLKPNHLMLIGSFVVTYGLFETTLERALWALSETDVAGTRPFTEKLNSEAQFKMLGGGNSNLSDKCNAVLKVAAQVAGDLNEYRNSLVHGYLMSSGADSTPQFMKNPGWHDVKRNKPVGDAYIEEPLQDLILIATWTLFKVVQLAEKSLADQAAQRAIEALADDVNRARSYAKETRHLCMLMNHEKY</sequence>
<dbReference type="EMBL" id="WIVX01000117">
    <property type="protein sequence ID" value="MQU33596.1"/>
    <property type="molecule type" value="Genomic_DNA"/>
</dbReference>
<evidence type="ECO:0000313" key="5">
    <source>
        <dbReference type="Proteomes" id="UP000470186"/>
    </source>
</evidence>
<protein>
    <submittedName>
        <fullName evidence="3">Uncharacterized protein</fullName>
    </submittedName>
</protein>
<evidence type="ECO:0000313" key="6">
    <source>
        <dbReference type="Proteomes" id="UP000489190"/>
    </source>
</evidence>
<evidence type="ECO:0000313" key="2">
    <source>
        <dbReference type="EMBL" id="MQT89634.1"/>
    </source>
</evidence>